<keyword evidence="4" id="KW-1185">Reference proteome</keyword>
<dbReference type="SUPFAM" id="SSF52540">
    <property type="entry name" value="P-loop containing nucleoside triphosphate hydrolases"/>
    <property type="match status" value="1"/>
</dbReference>
<evidence type="ECO:0000256" key="1">
    <source>
        <dbReference type="ARBA" id="ARBA00009243"/>
    </source>
</evidence>
<dbReference type="EMBL" id="CP111028">
    <property type="protein sequence ID" value="WAR31276.1"/>
    <property type="molecule type" value="Genomic_DNA"/>
</dbReference>
<evidence type="ECO:0000259" key="2">
    <source>
        <dbReference type="PROSITE" id="PS51886"/>
    </source>
</evidence>
<accession>A0ABY7GE98</accession>
<organism evidence="3 4">
    <name type="scientific">Mya arenaria</name>
    <name type="common">Soft-shell clam</name>
    <dbReference type="NCBI Taxonomy" id="6604"/>
    <lineage>
        <taxon>Eukaryota</taxon>
        <taxon>Metazoa</taxon>
        <taxon>Spiralia</taxon>
        <taxon>Lophotrochozoa</taxon>
        <taxon>Mollusca</taxon>
        <taxon>Bivalvia</taxon>
        <taxon>Autobranchia</taxon>
        <taxon>Heteroconchia</taxon>
        <taxon>Euheterodonta</taxon>
        <taxon>Imparidentia</taxon>
        <taxon>Neoheterodontei</taxon>
        <taxon>Myida</taxon>
        <taxon>Myoidea</taxon>
        <taxon>Myidae</taxon>
        <taxon>Mya</taxon>
    </lineage>
</organism>
<dbReference type="Pfam" id="PF07534">
    <property type="entry name" value="TLD"/>
    <property type="match status" value="1"/>
</dbReference>
<dbReference type="InterPro" id="IPR027417">
    <property type="entry name" value="P-loop_NTPase"/>
</dbReference>
<dbReference type="SMART" id="SM00584">
    <property type="entry name" value="TLDc"/>
    <property type="match status" value="1"/>
</dbReference>
<proteinExistence type="inferred from homology"/>
<feature type="domain" description="TLDc" evidence="2">
    <location>
        <begin position="6"/>
        <end position="188"/>
    </location>
</feature>
<dbReference type="Proteomes" id="UP001164746">
    <property type="component" value="Chromosome 17"/>
</dbReference>
<dbReference type="PROSITE" id="PS51886">
    <property type="entry name" value="TLDC"/>
    <property type="match status" value="1"/>
</dbReference>
<dbReference type="PANTHER" id="PTHR14241:SF32">
    <property type="entry name" value="VWFA DOMAIN-CONTAINING PROTEIN-RELATED"/>
    <property type="match status" value="1"/>
</dbReference>
<reference evidence="3" key="1">
    <citation type="submission" date="2022-11" db="EMBL/GenBank/DDBJ databases">
        <title>Centuries of genome instability and evolution in soft-shell clam transmissible cancer (bioRxiv).</title>
        <authorList>
            <person name="Hart S.F.M."/>
            <person name="Yonemitsu M.A."/>
            <person name="Giersch R.M."/>
            <person name="Beal B.F."/>
            <person name="Arriagada G."/>
            <person name="Davis B.W."/>
            <person name="Ostrander E.A."/>
            <person name="Goff S.P."/>
            <person name="Metzger M.J."/>
        </authorList>
    </citation>
    <scope>NUCLEOTIDE SEQUENCE</scope>
    <source>
        <strain evidence="3">MELC-2E11</strain>
        <tissue evidence="3">Siphon/mantle</tissue>
    </source>
</reference>
<name>A0ABY7GE98_MYAAR</name>
<dbReference type="Gene3D" id="3.40.50.300">
    <property type="entry name" value="P-loop containing nucleotide triphosphate hydrolases"/>
    <property type="match status" value="1"/>
</dbReference>
<sequence>NKSHGRTMSGQISKEDRQQLERWIGLGPRDFELLYSISRDGCSPEIFHKLCDNQGPTLTVLYNTHGSVFGGYASSSWTNPPKDTLVQDENAFLFQLRLNDKERKNKFPVKNSPKALKACATKGPGFGSNRDFATFDSHISQENGKFKLDGYMKTPQDWLDYGNKGVLSKGDIMNNDLHVTELEVYKSLEAQSELIGSLKPCKEQGVSDFRVLLLGPTGSGKSSFVNTVRSTFMGRLSQKAACGLGIPYNTVLTKIDEVCENTEDIYKCAAVGEVVEKVAVKLGVSRNTVFPVKNYENEVELDEHVGALALISLKHILYSAADASDAESAGETTESDVI</sequence>
<comment type="similarity">
    <text evidence="1">Belongs to the IFI44 family.</text>
</comment>
<dbReference type="InterPro" id="IPR006571">
    <property type="entry name" value="TLDc_dom"/>
</dbReference>
<gene>
    <name evidence="3" type="ORF">MAR_033818</name>
</gene>
<evidence type="ECO:0000313" key="3">
    <source>
        <dbReference type="EMBL" id="WAR31276.1"/>
    </source>
</evidence>
<protein>
    <submittedName>
        <fullName evidence="3">IFI44-like protein</fullName>
    </submittedName>
</protein>
<dbReference type="PANTHER" id="PTHR14241">
    <property type="entry name" value="INTERFERON-INDUCED PROTEIN 44"/>
    <property type="match status" value="1"/>
</dbReference>
<feature type="non-terminal residue" evidence="3">
    <location>
        <position position="1"/>
    </location>
</feature>
<evidence type="ECO:0000313" key="4">
    <source>
        <dbReference type="Proteomes" id="UP001164746"/>
    </source>
</evidence>